<gene>
    <name evidence="2" type="ORF">GCM10022252_18250</name>
</gene>
<feature type="domain" description="Amidohydrolase-related" evidence="1">
    <location>
        <begin position="91"/>
        <end position="432"/>
    </location>
</feature>
<name>A0ABP8AMK0_9ACTN</name>
<sequence>MNDVVNDVVLVNCTVTDARATGVPGTASGSRTTEAGTMEAGAAEAETAGGEGRIPDAAVWIRDDRIAAVGPRERILERTGDAHPIDLDGAYVTPGLVNMHTHLSLSLPGEGGDSVKNMTAHELALYMADGARRTLHCGVTTVRCVAEKDHADFALRRAIESGRAIGPRIFTAGRALVCTGGHGHEGSDTLECDGADGFRRGVRSQVKAGADLIKIMISGGIAGEHEKIDTPQLFSDEMAAAMRTAHAWGRKVTAHAGPAAVIAEAVELGLDCVEHGYQLTPEVAKRMAERGTSLVPTLLVTRCKEFFDELGVPEWMQCRSLGAGPRHLESYAIALDAGVDVLLGSDMPPFWDFEGTNATVRELECMSEGGLGPARALYAGTLGPVRWLGADADLGTVEAGKYADLIAMDADPLAGTSAFRGVRWVMKGGRVVRDDRSGWEQP</sequence>
<dbReference type="Proteomes" id="UP001501251">
    <property type="component" value="Unassembled WGS sequence"/>
</dbReference>
<dbReference type="InterPro" id="IPR011059">
    <property type="entry name" value="Metal-dep_hydrolase_composite"/>
</dbReference>
<protein>
    <submittedName>
        <fullName evidence="2">Amidohydrolase family protein</fullName>
    </submittedName>
</protein>
<dbReference type="EMBL" id="BAABAQ010000002">
    <property type="protein sequence ID" value="GAA4186370.1"/>
    <property type="molecule type" value="Genomic_DNA"/>
</dbReference>
<keyword evidence="3" id="KW-1185">Reference proteome</keyword>
<organism evidence="2 3">
    <name type="scientific">Streptosporangium oxazolinicum</name>
    <dbReference type="NCBI Taxonomy" id="909287"/>
    <lineage>
        <taxon>Bacteria</taxon>
        <taxon>Bacillati</taxon>
        <taxon>Actinomycetota</taxon>
        <taxon>Actinomycetes</taxon>
        <taxon>Streptosporangiales</taxon>
        <taxon>Streptosporangiaceae</taxon>
        <taxon>Streptosporangium</taxon>
    </lineage>
</organism>
<proteinExistence type="predicted"/>
<dbReference type="Gene3D" id="2.30.40.10">
    <property type="entry name" value="Urease, subunit C, domain 1"/>
    <property type="match status" value="1"/>
</dbReference>
<accession>A0ABP8AMK0</accession>
<dbReference type="InterPro" id="IPR006680">
    <property type="entry name" value="Amidohydro-rel"/>
</dbReference>
<dbReference type="PANTHER" id="PTHR43135:SF3">
    <property type="entry name" value="ALPHA-D-RIBOSE 1-METHYLPHOSPHONATE 5-TRIPHOSPHATE DIPHOSPHATASE"/>
    <property type="match status" value="1"/>
</dbReference>
<evidence type="ECO:0000259" key="1">
    <source>
        <dbReference type="Pfam" id="PF01979"/>
    </source>
</evidence>
<dbReference type="InterPro" id="IPR032466">
    <property type="entry name" value="Metal_Hydrolase"/>
</dbReference>
<evidence type="ECO:0000313" key="2">
    <source>
        <dbReference type="EMBL" id="GAA4186370.1"/>
    </source>
</evidence>
<dbReference type="RefSeq" id="WP_344916930.1">
    <property type="nucleotide sequence ID" value="NZ_BAABAQ010000002.1"/>
</dbReference>
<dbReference type="InterPro" id="IPR057744">
    <property type="entry name" value="OTAase-like"/>
</dbReference>
<dbReference type="SUPFAM" id="SSF51556">
    <property type="entry name" value="Metallo-dependent hydrolases"/>
    <property type="match status" value="1"/>
</dbReference>
<dbReference type="SUPFAM" id="SSF51338">
    <property type="entry name" value="Composite domain of metallo-dependent hydrolases"/>
    <property type="match status" value="1"/>
</dbReference>
<evidence type="ECO:0000313" key="3">
    <source>
        <dbReference type="Proteomes" id="UP001501251"/>
    </source>
</evidence>
<dbReference type="CDD" id="cd01299">
    <property type="entry name" value="Met_dep_hydrolase_A"/>
    <property type="match status" value="1"/>
</dbReference>
<dbReference type="Pfam" id="PF01979">
    <property type="entry name" value="Amidohydro_1"/>
    <property type="match status" value="1"/>
</dbReference>
<dbReference type="PANTHER" id="PTHR43135">
    <property type="entry name" value="ALPHA-D-RIBOSE 1-METHYLPHOSPHONATE 5-TRIPHOSPHATE DIPHOSPHATASE"/>
    <property type="match status" value="1"/>
</dbReference>
<dbReference type="InterPro" id="IPR051781">
    <property type="entry name" value="Metallo-dep_Hydrolase"/>
</dbReference>
<comment type="caution">
    <text evidence="2">The sequence shown here is derived from an EMBL/GenBank/DDBJ whole genome shotgun (WGS) entry which is preliminary data.</text>
</comment>
<reference evidence="3" key="1">
    <citation type="journal article" date="2019" name="Int. J. Syst. Evol. Microbiol.">
        <title>The Global Catalogue of Microorganisms (GCM) 10K type strain sequencing project: providing services to taxonomists for standard genome sequencing and annotation.</title>
        <authorList>
            <consortium name="The Broad Institute Genomics Platform"/>
            <consortium name="The Broad Institute Genome Sequencing Center for Infectious Disease"/>
            <person name="Wu L."/>
            <person name="Ma J."/>
        </authorList>
    </citation>
    <scope>NUCLEOTIDE SEQUENCE [LARGE SCALE GENOMIC DNA]</scope>
    <source>
        <strain evidence="3">JCM 17388</strain>
    </source>
</reference>
<dbReference type="Gene3D" id="3.20.20.140">
    <property type="entry name" value="Metal-dependent hydrolases"/>
    <property type="match status" value="1"/>
</dbReference>